<dbReference type="AlphaFoldDB" id="A0A327NN12"/>
<keyword evidence="3" id="KW-1185">Reference proteome</keyword>
<proteinExistence type="predicted"/>
<keyword evidence="1" id="KW-1133">Transmembrane helix</keyword>
<dbReference type="Gene3D" id="1.25.40.10">
    <property type="entry name" value="Tetratricopeptide repeat domain"/>
    <property type="match status" value="1"/>
</dbReference>
<evidence type="ECO:0008006" key="4">
    <source>
        <dbReference type="Google" id="ProtNLM"/>
    </source>
</evidence>
<comment type="caution">
    <text evidence="2">The sequence shown here is derived from an EMBL/GenBank/DDBJ whole genome shotgun (WGS) entry which is preliminary data.</text>
</comment>
<dbReference type="InterPro" id="IPR011990">
    <property type="entry name" value="TPR-like_helical_dom_sf"/>
</dbReference>
<organism evidence="2 3">
    <name type="scientific">Spirosoma telluris</name>
    <dbReference type="NCBI Taxonomy" id="2183553"/>
    <lineage>
        <taxon>Bacteria</taxon>
        <taxon>Pseudomonadati</taxon>
        <taxon>Bacteroidota</taxon>
        <taxon>Cytophagia</taxon>
        <taxon>Cytophagales</taxon>
        <taxon>Cytophagaceae</taxon>
        <taxon>Spirosoma</taxon>
    </lineage>
</organism>
<dbReference type="EMBL" id="QLII01000001">
    <property type="protein sequence ID" value="RAI76085.1"/>
    <property type="molecule type" value="Genomic_DNA"/>
</dbReference>
<dbReference type="RefSeq" id="WP_111345250.1">
    <property type="nucleotide sequence ID" value="NZ_QLII01000001.1"/>
</dbReference>
<gene>
    <name evidence="2" type="ORF">HMF3257_21290</name>
</gene>
<feature type="transmembrane region" description="Helical" evidence="1">
    <location>
        <begin position="87"/>
        <end position="104"/>
    </location>
</feature>
<sequence length="226" mass="27019">MKRPTDKQDEHYWIERYLQNQMTADERVYIEREMQIDPTLKQEVDLLKRTYDLMHEAFLEQQAIATLKRLQAQTRVRIHRIRLLKRSFLGATALAAMFVLYVSFTPISFPDSENDISVTRSLSDDSTAIKQKQVFEQFFEGQTHLAEGQYALAVKNFEQVVNVTTIRPYFREAAQWHLAVAYLKSGQPDKAERIYDQFVHCIDCEYQINQINRWKFWWQIKWAQWT</sequence>
<accession>A0A327NN12</accession>
<evidence type="ECO:0000313" key="3">
    <source>
        <dbReference type="Proteomes" id="UP000249016"/>
    </source>
</evidence>
<dbReference type="OrthoDB" id="821231at2"/>
<evidence type="ECO:0000256" key="1">
    <source>
        <dbReference type="SAM" id="Phobius"/>
    </source>
</evidence>
<keyword evidence="1" id="KW-0472">Membrane</keyword>
<dbReference type="Pfam" id="PF14559">
    <property type="entry name" value="TPR_19"/>
    <property type="match status" value="1"/>
</dbReference>
<protein>
    <recommendedName>
        <fullName evidence="4">Tetratricopeptide repeat protein</fullName>
    </recommendedName>
</protein>
<name>A0A327NN12_9BACT</name>
<evidence type="ECO:0000313" key="2">
    <source>
        <dbReference type="EMBL" id="RAI76085.1"/>
    </source>
</evidence>
<dbReference type="Proteomes" id="UP000249016">
    <property type="component" value="Unassembled WGS sequence"/>
</dbReference>
<reference evidence="2 3" key="1">
    <citation type="submission" date="2018-06" db="EMBL/GenBank/DDBJ databases">
        <title>Spirosoma sp. HMF3257 Genome sequencing and assembly.</title>
        <authorList>
            <person name="Kang H."/>
            <person name="Cha I."/>
            <person name="Kim H."/>
            <person name="Kang J."/>
            <person name="Joh K."/>
        </authorList>
    </citation>
    <scope>NUCLEOTIDE SEQUENCE [LARGE SCALE GENOMIC DNA]</scope>
    <source>
        <strain evidence="2 3">HMF3257</strain>
    </source>
</reference>
<dbReference type="SUPFAM" id="SSF48452">
    <property type="entry name" value="TPR-like"/>
    <property type="match status" value="1"/>
</dbReference>
<keyword evidence="1" id="KW-0812">Transmembrane</keyword>